<dbReference type="Gene3D" id="3.40.50.300">
    <property type="entry name" value="P-loop containing nucleotide triphosphate hydrolases"/>
    <property type="match status" value="1"/>
</dbReference>
<feature type="domain" description="Aminoglycoside phosphotransferase" evidence="1">
    <location>
        <begin position="15"/>
        <end position="166"/>
    </location>
</feature>
<dbReference type="SUPFAM" id="SSF56112">
    <property type="entry name" value="Protein kinase-like (PK-like)"/>
    <property type="match status" value="1"/>
</dbReference>
<dbReference type="PANTHER" id="PTHR43883:SF1">
    <property type="entry name" value="GLUCONOKINASE"/>
    <property type="match status" value="1"/>
</dbReference>
<dbReference type="InterPro" id="IPR052732">
    <property type="entry name" value="Cell-binding_unc_protein"/>
</dbReference>
<dbReference type="InterPro" id="IPR027417">
    <property type="entry name" value="P-loop_NTPase"/>
</dbReference>
<name>A0ABV3WES7_9BURK</name>
<dbReference type="Proteomes" id="UP001558535">
    <property type="component" value="Unassembled WGS sequence"/>
</dbReference>
<dbReference type="Pfam" id="PF13671">
    <property type="entry name" value="AAA_33"/>
    <property type="match status" value="1"/>
</dbReference>
<sequence length="378" mass="42120">MLFSRLAEQGKLSFRDVERAAGRLACYHGQAPRRVPRTAYGSAALLRQQIEAVTGSLLANFSHPALHEVSAWCAQQLAKHEADIDRRRAEGFVRACHGDLHLDNLVRWRGRIAMFDCIDFDDALRWIDVANDIAFLAMDLRAHGGDRLASRLLNRWLETSGDYDALSLMPLYSVYRALVRAWVVCLKANSAPQDERASATRGATRYIDFARAVAQRPDPVLLLCHGYSGSGKSVASRALADLCGAVRVSSDTERKRPPRTVRALDGNVSLPYTQEARHAIYARLLGLASDVLQTGYSVIVDATFLERRHRDAFFGLARRLSVPAALLDFRAEKRVLRERIDARKGARPMRPTLIAPPCSCSSRIPTRSQPTKCREPSC</sequence>
<accession>A0ABV3WES7</accession>
<dbReference type="InterPro" id="IPR002575">
    <property type="entry name" value="Aminoglycoside_PTrfase"/>
</dbReference>
<proteinExistence type="predicted"/>
<keyword evidence="3" id="KW-1185">Reference proteome</keyword>
<gene>
    <name evidence="2" type="ORF">AB3X84_17205</name>
</gene>
<dbReference type="PANTHER" id="PTHR43883">
    <property type="entry name" value="SLR0207 PROTEIN"/>
    <property type="match status" value="1"/>
</dbReference>
<protein>
    <submittedName>
        <fullName evidence="2">AAA family ATPase</fullName>
    </submittedName>
</protein>
<evidence type="ECO:0000313" key="3">
    <source>
        <dbReference type="Proteomes" id="UP001558535"/>
    </source>
</evidence>
<dbReference type="RefSeq" id="WP_310108841.1">
    <property type="nucleotide sequence ID" value="NZ_CP168530.1"/>
</dbReference>
<dbReference type="InterPro" id="IPR011009">
    <property type="entry name" value="Kinase-like_dom_sf"/>
</dbReference>
<dbReference type="Gene3D" id="3.90.1200.10">
    <property type="match status" value="1"/>
</dbReference>
<dbReference type="EMBL" id="JBFPKE010000005">
    <property type="protein sequence ID" value="MEX3751730.1"/>
    <property type="molecule type" value="Genomic_DNA"/>
</dbReference>
<evidence type="ECO:0000313" key="2">
    <source>
        <dbReference type="EMBL" id="MEX3751730.1"/>
    </source>
</evidence>
<reference evidence="2 3" key="1">
    <citation type="submission" date="2024-07" db="EMBL/GenBank/DDBJ databases">
        <title>A survey of Mimosa microsymbionts across Brazilian biomes reveals a high diversity of Paraburkholderia nodulating endemic species, but also that Cupriavidus is common as a symbiont of widespread species.</title>
        <authorList>
            <person name="Rouws L."/>
            <person name="Barauna A."/>
            <person name="Beukes C."/>
            <person name="Rouws J.R.C."/>
            <person name="De Faria S.M."/>
            <person name="Gross E."/>
            <person name="Bueno Dos Reis Junior F."/>
            <person name="Simon M.F."/>
            <person name="Maluk M."/>
            <person name="Odee D.W."/>
            <person name="Kenicer G."/>
            <person name="Young J.P.W."/>
            <person name="Reis V.M."/>
            <person name="Zilli J."/>
            <person name="James E.K."/>
        </authorList>
    </citation>
    <scope>NUCLEOTIDE SEQUENCE [LARGE SCALE GENOMIC DNA]</scope>
    <source>
        <strain evidence="2 3">BR14375</strain>
    </source>
</reference>
<comment type="caution">
    <text evidence="2">The sequence shown here is derived from an EMBL/GenBank/DDBJ whole genome shotgun (WGS) entry which is preliminary data.</text>
</comment>
<organism evidence="2 3">
    <name type="scientific">Paraburkholderia phenoliruptrix</name>
    <dbReference type="NCBI Taxonomy" id="252970"/>
    <lineage>
        <taxon>Bacteria</taxon>
        <taxon>Pseudomonadati</taxon>
        <taxon>Pseudomonadota</taxon>
        <taxon>Betaproteobacteria</taxon>
        <taxon>Burkholderiales</taxon>
        <taxon>Burkholderiaceae</taxon>
        <taxon>Paraburkholderia</taxon>
    </lineage>
</organism>
<evidence type="ECO:0000259" key="1">
    <source>
        <dbReference type="Pfam" id="PF01636"/>
    </source>
</evidence>
<dbReference type="Pfam" id="PF01636">
    <property type="entry name" value="APH"/>
    <property type="match status" value="1"/>
</dbReference>
<dbReference type="SUPFAM" id="SSF52540">
    <property type="entry name" value="P-loop containing nucleoside triphosphate hydrolases"/>
    <property type="match status" value="1"/>
</dbReference>